<dbReference type="RefSeq" id="WP_094992788.1">
    <property type="nucleotide sequence ID" value="NZ_NQKI01000008.1"/>
</dbReference>
<evidence type="ECO:0000256" key="1">
    <source>
        <dbReference type="ARBA" id="ARBA00022553"/>
    </source>
</evidence>
<sequence>MTEHDILSDAEREALIEVMKAPARAQPTQRVLVVEDDQLACDLLCELLQMHGIPSVKAGTSEDALKALMADKTIGLILTDLRLPQDDGLHLIRTVRNSQWANLPVIIMSGDAGVRDTIAAMHLSVLDFLLKPFDTGHLIKLIKRELRID</sequence>
<evidence type="ECO:0000313" key="4">
    <source>
        <dbReference type="EMBL" id="OZY60104.1"/>
    </source>
</evidence>
<evidence type="ECO:0000256" key="2">
    <source>
        <dbReference type="PROSITE-ProRule" id="PRU00169"/>
    </source>
</evidence>
<dbReference type="Pfam" id="PF00072">
    <property type="entry name" value="Response_reg"/>
    <property type="match status" value="1"/>
</dbReference>
<dbReference type="GO" id="GO:0000160">
    <property type="term" value="P:phosphorelay signal transduction system"/>
    <property type="evidence" value="ECO:0007669"/>
    <property type="project" value="InterPro"/>
</dbReference>
<dbReference type="AlphaFoldDB" id="A0A266NC65"/>
<dbReference type="InterPro" id="IPR001789">
    <property type="entry name" value="Sig_transdc_resp-reg_receiver"/>
</dbReference>
<dbReference type="SUPFAM" id="SSF52172">
    <property type="entry name" value="CheY-like"/>
    <property type="match status" value="1"/>
</dbReference>
<proteinExistence type="predicted"/>
<comment type="caution">
    <text evidence="4">The sequence shown here is derived from an EMBL/GenBank/DDBJ whole genome shotgun (WGS) entry which is preliminary data.</text>
</comment>
<feature type="domain" description="Response regulatory" evidence="3">
    <location>
        <begin position="30"/>
        <end position="146"/>
    </location>
</feature>
<evidence type="ECO:0000313" key="5">
    <source>
        <dbReference type="Proteomes" id="UP000215788"/>
    </source>
</evidence>
<dbReference type="PANTHER" id="PTHR44591:SF3">
    <property type="entry name" value="RESPONSE REGULATORY DOMAIN-CONTAINING PROTEIN"/>
    <property type="match status" value="1"/>
</dbReference>
<name>A0A266NC65_9PSED</name>
<organism evidence="4 5">
    <name type="scientific">Pseudomonas lundensis</name>
    <dbReference type="NCBI Taxonomy" id="86185"/>
    <lineage>
        <taxon>Bacteria</taxon>
        <taxon>Pseudomonadati</taxon>
        <taxon>Pseudomonadota</taxon>
        <taxon>Gammaproteobacteria</taxon>
        <taxon>Pseudomonadales</taxon>
        <taxon>Pseudomonadaceae</taxon>
        <taxon>Pseudomonas</taxon>
    </lineage>
</organism>
<dbReference type="SMART" id="SM00448">
    <property type="entry name" value="REC"/>
    <property type="match status" value="1"/>
</dbReference>
<dbReference type="PANTHER" id="PTHR44591">
    <property type="entry name" value="STRESS RESPONSE REGULATOR PROTEIN 1"/>
    <property type="match status" value="1"/>
</dbReference>
<protein>
    <submittedName>
        <fullName evidence="4">Response regulator</fullName>
    </submittedName>
</protein>
<dbReference type="OrthoDB" id="8964816at2"/>
<dbReference type="Proteomes" id="UP000215788">
    <property type="component" value="Unassembled WGS sequence"/>
</dbReference>
<accession>A0A266NC65</accession>
<reference evidence="4 5" key="1">
    <citation type="submission" date="2017-08" db="EMBL/GenBank/DDBJ databases">
        <title>Genomic and metabolic characterisation of spoilage-associated Pseudomonas species.</title>
        <authorList>
            <person name="Stanborough T."/>
            <person name="Fegan N."/>
            <person name="Powell S.M."/>
            <person name="Singh T."/>
            <person name="Tamplin M.L."/>
            <person name="Chandry P.S."/>
        </authorList>
    </citation>
    <scope>NUCLEOTIDE SEQUENCE [LARGE SCALE GENOMIC DNA]</scope>
    <source>
        <strain evidence="4 5">L1802</strain>
    </source>
</reference>
<dbReference type="EMBL" id="NQKI01000008">
    <property type="protein sequence ID" value="OZY60104.1"/>
    <property type="molecule type" value="Genomic_DNA"/>
</dbReference>
<feature type="modified residue" description="4-aspartylphosphate" evidence="2">
    <location>
        <position position="80"/>
    </location>
</feature>
<dbReference type="PROSITE" id="PS50110">
    <property type="entry name" value="RESPONSE_REGULATORY"/>
    <property type="match status" value="1"/>
</dbReference>
<dbReference type="InterPro" id="IPR050595">
    <property type="entry name" value="Bact_response_regulator"/>
</dbReference>
<gene>
    <name evidence="4" type="ORF">CJF39_07225</name>
</gene>
<evidence type="ECO:0000259" key="3">
    <source>
        <dbReference type="PROSITE" id="PS50110"/>
    </source>
</evidence>
<dbReference type="InterPro" id="IPR011006">
    <property type="entry name" value="CheY-like_superfamily"/>
</dbReference>
<keyword evidence="1 2" id="KW-0597">Phosphoprotein</keyword>
<dbReference type="Gene3D" id="3.40.50.2300">
    <property type="match status" value="1"/>
</dbReference>